<gene>
    <name evidence="2" type="ORF">DM484_07280</name>
</gene>
<dbReference type="Proteomes" id="UP000249396">
    <property type="component" value="Unassembled WGS sequence"/>
</dbReference>
<dbReference type="AlphaFoldDB" id="A0A2W4RQJ3"/>
<dbReference type="EMBL" id="QJPH01000243">
    <property type="protein sequence ID" value="PZN81958.1"/>
    <property type="molecule type" value="Genomic_DNA"/>
</dbReference>
<evidence type="ECO:0000313" key="2">
    <source>
        <dbReference type="EMBL" id="PZN81958.1"/>
    </source>
</evidence>
<name>A0A2W4RQJ3_9GAMM</name>
<comment type="caution">
    <text evidence="2">The sequence shown here is derived from an EMBL/GenBank/DDBJ whole genome shotgun (WGS) entry which is preliminary data.</text>
</comment>
<evidence type="ECO:0000313" key="3">
    <source>
        <dbReference type="Proteomes" id="UP000249396"/>
    </source>
</evidence>
<reference evidence="2 3" key="1">
    <citation type="journal article" date="2018" name="Aquat. Microb. Ecol.">
        <title>Gammaproteobacterial methanotrophs dominate.</title>
        <authorList>
            <person name="Rissanen A.J."/>
            <person name="Saarenheimo J."/>
            <person name="Tiirola M."/>
            <person name="Peura S."/>
            <person name="Aalto S.L."/>
            <person name="Karvinen A."/>
            <person name="Nykanen H."/>
        </authorList>
    </citation>
    <scope>NUCLEOTIDE SEQUENCE [LARGE SCALE GENOMIC DNA]</scope>
    <source>
        <strain evidence="2">AMbin10</strain>
    </source>
</reference>
<organism evidence="2 3">
    <name type="scientific">Candidatus Methylumidiphilus alinenensis</name>
    <dbReference type="NCBI Taxonomy" id="2202197"/>
    <lineage>
        <taxon>Bacteria</taxon>
        <taxon>Pseudomonadati</taxon>
        <taxon>Pseudomonadota</taxon>
        <taxon>Gammaproteobacteria</taxon>
        <taxon>Methylococcales</taxon>
        <taxon>Candidatus Methylumidiphilus</taxon>
    </lineage>
</organism>
<evidence type="ECO:0000256" key="1">
    <source>
        <dbReference type="SAM" id="MobiDB-lite"/>
    </source>
</evidence>
<feature type="region of interest" description="Disordered" evidence="1">
    <location>
        <begin position="17"/>
        <end position="46"/>
    </location>
</feature>
<accession>A0A2W4RQJ3</accession>
<proteinExistence type="predicted"/>
<protein>
    <submittedName>
        <fullName evidence="2">Uncharacterized protein</fullName>
    </submittedName>
</protein>
<sequence>MVWLLCLAVEPSPPLLTAMGGGWNGGQKPEQRDRPSRGLPRPATIDRRILGKEKAPVGAAMRLCSSGSDTRPLC</sequence>